<name>A0ABT8FF94_9ACTN</name>
<evidence type="ECO:0000313" key="2">
    <source>
        <dbReference type="EMBL" id="MDN4173348.1"/>
    </source>
</evidence>
<dbReference type="EMBL" id="JAUHJQ010000003">
    <property type="protein sequence ID" value="MDN4173348.1"/>
    <property type="molecule type" value="Genomic_DNA"/>
</dbReference>
<dbReference type="InterPro" id="IPR011059">
    <property type="entry name" value="Metal-dep_hydrolase_composite"/>
</dbReference>
<organism evidence="2 3">
    <name type="scientific">Nocardioides oceani</name>
    <dbReference type="NCBI Taxonomy" id="3058369"/>
    <lineage>
        <taxon>Bacteria</taxon>
        <taxon>Bacillati</taxon>
        <taxon>Actinomycetota</taxon>
        <taxon>Actinomycetes</taxon>
        <taxon>Propionibacteriales</taxon>
        <taxon>Nocardioidaceae</taxon>
        <taxon>Nocardioides</taxon>
    </lineage>
</organism>
<sequence length="494" mass="54801">MSNASETSGYDLVIKNARVVRPGQEQPEDLDVAVRDGRFAAFEPSIDAGGAEVLDAGGKHLFPGVVDVHQHWGIYNELGEDADTESRASAQGGVTSGITYIRTGAYYMNRTGPYREVFPDILAATDGRAYVDYAFHVAPILQEHIEEIPMMIEEHGVPSFKIFMFYGSHGLHGRSADQGSFLMLPEDESYDLAHFEFIMRALQKARADERFAEDRDAISLSLHCETAEIMRAYTKLVEQEGKLTGLEAYSASRPPHSEGLAITIASYLAHETELPTINLLHLTSRKAIEAAMMMQQTFPHIDFRREVTVGHLVANYNTASLGGKVNPPLRSPEDVDSLWEHVLAGNFSWVTSDHACCREETKFGEPKEDVFLAKSGFGGTEYLLPALVTEGRRRGLSYTRIAELVSRNPAERFGMKDKGDLAVGKDADFCLLDDDVTYEVHAEDSLSTQEYTPFEGFELTAKVTDTYLRGEAVLRDGDIVGSPRGQFVRRSGRR</sequence>
<dbReference type="InterPro" id="IPR050138">
    <property type="entry name" value="DHOase/Allantoinase_Hydrolase"/>
</dbReference>
<dbReference type="PANTHER" id="PTHR43668:SF2">
    <property type="entry name" value="ALLANTOINASE"/>
    <property type="match status" value="1"/>
</dbReference>
<accession>A0ABT8FF94</accession>
<dbReference type="RefSeq" id="WP_300952453.1">
    <property type="nucleotide sequence ID" value="NZ_JAUHJQ010000003.1"/>
</dbReference>
<evidence type="ECO:0000259" key="1">
    <source>
        <dbReference type="Pfam" id="PF01979"/>
    </source>
</evidence>
<proteinExistence type="predicted"/>
<dbReference type="SUPFAM" id="SSF51338">
    <property type="entry name" value="Composite domain of metallo-dependent hydrolases"/>
    <property type="match status" value="1"/>
</dbReference>
<dbReference type="Pfam" id="PF01979">
    <property type="entry name" value="Amidohydro_1"/>
    <property type="match status" value="1"/>
</dbReference>
<gene>
    <name evidence="2" type="ORF">QWY28_10370</name>
</gene>
<dbReference type="Gene3D" id="2.30.40.10">
    <property type="entry name" value="Urease, subunit C, domain 1"/>
    <property type="match status" value="1"/>
</dbReference>
<dbReference type="PANTHER" id="PTHR43668">
    <property type="entry name" value="ALLANTOINASE"/>
    <property type="match status" value="1"/>
</dbReference>
<comment type="caution">
    <text evidence="2">The sequence shown here is derived from an EMBL/GenBank/DDBJ whole genome shotgun (WGS) entry which is preliminary data.</text>
</comment>
<protein>
    <submittedName>
        <fullName evidence="2">Dihydroorotase family protein</fullName>
    </submittedName>
</protein>
<reference evidence="2" key="1">
    <citation type="submission" date="2023-06" db="EMBL/GenBank/DDBJ databases">
        <title>Draft genome sequence of Nocardioides sp. SOB77.</title>
        <authorList>
            <person name="Zhang G."/>
        </authorList>
    </citation>
    <scope>NUCLEOTIDE SEQUENCE</scope>
    <source>
        <strain evidence="2">SOB77</strain>
    </source>
</reference>
<keyword evidence="3" id="KW-1185">Reference proteome</keyword>
<dbReference type="InterPro" id="IPR032466">
    <property type="entry name" value="Metal_Hydrolase"/>
</dbReference>
<dbReference type="InterPro" id="IPR006680">
    <property type="entry name" value="Amidohydro-rel"/>
</dbReference>
<dbReference type="Proteomes" id="UP001168620">
    <property type="component" value="Unassembled WGS sequence"/>
</dbReference>
<dbReference type="Gene3D" id="3.20.20.140">
    <property type="entry name" value="Metal-dependent hydrolases"/>
    <property type="match status" value="1"/>
</dbReference>
<evidence type="ECO:0000313" key="3">
    <source>
        <dbReference type="Proteomes" id="UP001168620"/>
    </source>
</evidence>
<dbReference type="SUPFAM" id="SSF51556">
    <property type="entry name" value="Metallo-dependent hydrolases"/>
    <property type="match status" value="1"/>
</dbReference>
<feature type="domain" description="Amidohydrolase-related" evidence="1">
    <location>
        <begin position="322"/>
        <end position="473"/>
    </location>
</feature>